<evidence type="ECO:0000313" key="10">
    <source>
        <dbReference type="Proteomes" id="UP001311232"/>
    </source>
</evidence>
<dbReference type="SMART" id="SM00179">
    <property type="entry name" value="EGF_CA"/>
    <property type="match status" value="1"/>
</dbReference>
<dbReference type="PROSITE" id="PS01187">
    <property type="entry name" value="EGF_CA"/>
    <property type="match status" value="1"/>
</dbReference>
<dbReference type="Pfam" id="PF25024">
    <property type="entry name" value="EGF_TEN"/>
    <property type="match status" value="1"/>
</dbReference>
<evidence type="ECO:0000256" key="4">
    <source>
        <dbReference type="ARBA" id="ARBA00023054"/>
    </source>
</evidence>
<accession>A0AAV9SFR7</accession>
<feature type="domain" description="EGF-like" evidence="8">
    <location>
        <begin position="515"/>
        <end position="546"/>
    </location>
</feature>
<feature type="disulfide bond" evidence="6">
    <location>
        <begin position="536"/>
        <end position="545"/>
    </location>
</feature>
<dbReference type="PROSITE" id="PS01186">
    <property type="entry name" value="EGF_2"/>
    <property type="match status" value="2"/>
</dbReference>
<evidence type="ECO:0000259" key="8">
    <source>
        <dbReference type="PROSITE" id="PS50026"/>
    </source>
</evidence>
<feature type="disulfide bond" evidence="6">
    <location>
        <begin position="376"/>
        <end position="385"/>
    </location>
</feature>
<dbReference type="FunFam" id="2.10.25.10:FF:000831">
    <property type="entry name" value="von Willebrand factor D and EGF domains"/>
    <property type="match status" value="1"/>
</dbReference>
<dbReference type="Proteomes" id="UP001311232">
    <property type="component" value="Unassembled WGS sequence"/>
</dbReference>
<dbReference type="PANTHER" id="PTHR14949:SF53">
    <property type="entry name" value="VON WILLEBRAND FACTOR D AND EGF DOMAIN-CONTAINING PROTEIN"/>
    <property type="match status" value="1"/>
</dbReference>
<dbReference type="GO" id="GO:0005509">
    <property type="term" value="F:calcium ion binding"/>
    <property type="evidence" value="ECO:0007669"/>
    <property type="project" value="InterPro"/>
</dbReference>
<evidence type="ECO:0000256" key="5">
    <source>
        <dbReference type="ARBA" id="ARBA00023157"/>
    </source>
</evidence>
<dbReference type="Gene3D" id="2.10.25.10">
    <property type="entry name" value="Laminin"/>
    <property type="match status" value="10"/>
</dbReference>
<feature type="disulfide bond" evidence="6">
    <location>
        <begin position="518"/>
        <end position="528"/>
    </location>
</feature>
<evidence type="ECO:0000256" key="1">
    <source>
        <dbReference type="ARBA" id="ARBA00022536"/>
    </source>
</evidence>
<feature type="disulfide bond" evidence="6">
    <location>
        <begin position="344"/>
        <end position="353"/>
    </location>
</feature>
<feature type="domain" description="EGF-like" evidence="8">
    <location>
        <begin position="482"/>
        <end position="514"/>
    </location>
</feature>
<feature type="domain" description="EGF-like" evidence="8">
    <location>
        <begin position="418"/>
        <end position="450"/>
    </location>
</feature>
<evidence type="ECO:0000256" key="7">
    <source>
        <dbReference type="SAM" id="MobiDB-lite"/>
    </source>
</evidence>
<evidence type="ECO:0000313" key="9">
    <source>
        <dbReference type="EMBL" id="KAK5620157.1"/>
    </source>
</evidence>
<dbReference type="PROSITE" id="PS00022">
    <property type="entry name" value="EGF_1"/>
    <property type="match status" value="4"/>
</dbReference>
<dbReference type="Pfam" id="PF12661">
    <property type="entry name" value="hEGF"/>
    <property type="match status" value="1"/>
</dbReference>
<feature type="domain" description="EGF-like" evidence="8">
    <location>
        <begin position="322"/>
        <end position="354"/>
    </location>
</feature>
<feature type="domain" description="EGF-like" evidence="8">
    <location>
        <begin position="9"/>
        <end position="48"/>
    </location>
</feature>
<keyword evidence="2" id="KW-0732">Signal</keyword>
<dbReference type="PROSITE" id="PS50026">
    <property type="entry name" value="EGF_3"/>
    <property type="match status" value="6"/>
</dbReference>
<sequence>MTGRTCREDIDECLLQPCFPAVSCSNTLGSFICGSCPQGFSGDGKICQGSPEATPVRVLQVSQRPKPSGLSPCSRAPCYPGVLCFESVHVSAGFACGPCPPGLQGNGQACTKTGQETLNSGANSWTHNPLSNSTHERIHTSSSPSSPASHNQPLDRKWRPEATSSSSRRASFKDKEHTGTPQNKTATRVFAPTVHRGQHSRVRLSSELSSGVRWRSDRHHVTCADSPCFPGVSCEPTRSGFFRCGHCPYGYTGDGVICKAVCRYQCRQNMECSVPNLCTCKEGYTGYSCQIAVCRPDCQNQGRCVKPNVCECPVSYSGPSCEKASCDPPCLHGGTCLARNLCTCAYGYVGPRCEIMVCNRHCENGGECVSPDVCRCKPGWYGPTCSSALCNPVCLNGGSCAKPNICACPSGFFGSQCQIAVCSPPCKNGGQCMRNNVCSCPEGSTGRRCQNSVCEPMCMNGGKCVGTNTCSCASGWRGKRCNMPVCLQKCKNGGECVGPNTCHCPAGWEGLHCQTPICKRPCLNGGRCVLPDHCHCRRGFKGLTCAVKCTIESNNMYLHVHI</sequence>
<dbReference type="AlphaFoldDB" id="A0AAV9SFR7"/>
<dbReference type="InterPro" id="IPR000742">
    <property type="entry name" value="EGF"/>
</dbReference>
<dbReference type="InterPro" id="IPR049883">
    <property type="entry name" value="NOTCH1_EGF-like"/>
</dbReference>
<keyword evidence="10" id="KW-1185">Reference proteome</keyword>
<protein>
    <recommendedName>
        <fullName evidence="8">EGF-like domain-containing protein</fullName>
    </recommendedName>
</protein>
<dbReference type="InterPro" id="IPR050969">
    <property type="entry name" value="Dev_Signal_Modulators"/>
</dbReference>
<feature type="domain" description="EGF-like" evidence="8">
    <location>
        <begin position="355"/>
        <end position="386"/>
    </location>
</feature>
<dbReference type="GO" id="GO:0005102">
    <property type="term" value="F:signaling receptor binding"/>
    <property type="evidence" value="ECO:0007669"/>
    <property type="project" value="TreeGrafter"/>
</dbReference>
<comment type="caution">
    <text evidence="6">Lacks conserved residue(s) required for the propagation of feature annotation.</text>
</comment>
<reference evidence="9 10" key="1">
    <citation type="submission" date="2021-06" db="EMBL/GenBank/DDBJ databases">
        <authorList>
            <person name="Palmer J.M."/>
        </authorList>
    </citation>
    <scope>NUCLEOTIDE SEQUENCE [LARGE SCALE GENOMIC DNA]</scope>
    <source>
        <strain evidence="9 10">MEX-2019</strain>
        <tissue evidence="9">Muscle</tissue>
    </source>
</reference>
<name>A0AAV9SFR7_9TELE</name>
<dbReference type="SMART" id="SM00181">
    <property type="entry name" value="EGF"/>
    <property type="match status" value="12"/>
</dbReference>
<keyword evidence="3" id="KW-0677">Repeat</keyword>
<evidence type="ECO:0000256" key="2">
    <source>
        <dbReference type="ARBA" id="ARBA00022729"/>
    </source>
</evidence>
<organism evidence="9 10">
    <name type="scientific">Crenichthys baileyi</name>
    <name type="common">White River springfish</name>
    <dbReference type="NCBI Taxonomy" id="28760"/>
    <lineage>
        <taxon>Eukaryota</taxon>
        <taxon>Metazoa</taxon>
        <taxon>Chordata</taxon>
        <taxon>Craniata</taxon>
        <taxon>Vertebrata</taxon>
        <taxon>Euteleostomi</taxon>
        <taxon>Actinopterygii</taxon>
        <taxon>Neopterygii</taxon>
        <taxon>Teleostei</taxon>
        <taxon>Neoteleostei</taxon>
        <taxon>Acanthomorphata</taxon>
        <taxon>Ovalentaria</taxon>
        <taxon>Atherinomorphae</taxon>
        <taxon>Cyprinodontiformes</taxon>
        <taxon>Goodeidae</taxon>
        <taxon>Crenichthys</taxon>
    </lineage>
</organism>
<feature type="compositionally biased region" description="Polar residues" evidence="7">
    <location>
        <begin position="120"/>
        <end position="133"/>
    </location>
</feature>
<dbReference type="GO" id="GO:0005576">
    <property type="term" value="C:extracellular region"/>
    <property type="evidence" value="ECO:0007669"/>
    <property type="project" value="TreeGrafter"/>
</dbReference>
<feature type="disulfide bond" evidence="6">
    <location>
        <begin position="326"/>
        <end position="336"/>
    </location>
</feature>
<evidence type="ECO:0000256" key="3">
    <source>
        <dbReference type="ARBA" id="ARBA00022737"/>
    </source>
</evidence>
<dbReference type="GO" id="GO:0009986">
    <property type="term" value="C:cell surface"/>
    <property type="evidence" value="ECO:0007669"/>
    <property type="project" value="TreeGrafter"/>
</dbReference>
<dbReference type="InterPro" id="IPR018097">
    <property type="entry name" value="EGF_Ca-bd_CS"/>
</dbReference>
<keyword evidence="1 6" id="KW-0245">EGF-like domain</keyword>
<feature type="region of interest" description="Disordered" evidence="7">
    <location>
        <begin position="120"/>
        <end position="185"/>
    </location>
</feature>
<dbReference type="FunFam" id="2.10.25.10:FF:000490">
    <property type="entry name" value="von Willebrand factor D and EGF domain-containing protein"/>
    <property type="match status" value="1"/>
</dbReference>
<dbReference type="InterPro" id="IPR001881">
    <property type="entry name" value="EGF-like_Ca-bd_dom"/>
</dbReference>
<keyword evidence="5 6" id="KW-1015">Disulfide bond</keyword>
<feature type="disulfide bond" evidence="6">
    <location>
        <begin position="504"/>
        <end position="513"/>
    </location>
</feature>
<keyword evidence="4" id="KW-0175">Coiled coil</keyword>
<gene>
    <name evidence="9" type="ORF">CRENBAI_001418</name>
</gene>
<feature type="disulfide bond" evidence="6">
    <location>
        <begin position="422"/>
        <end position="432"/>
    </location>
</feature>
<dbReference type="SUPFAM" id="SSF57196">
    <property type="entry name" value="EGF/Laminin"/>
    <property type="match status" value="2"/>
</dbReference>
<comment type="caution">
    <text evidence="9">The sequence shown here is derived from an EMBL/GenBank/DDBJ whole genome shotgun (WGS) entry which is preliminary data.</text>
</comment>
<feature type="disulfide bond" evidence="6">
    <location>
        <begin position="440"/>
        <end position="449"/>
    </location>
</feature>
<feature type="disulfide bond" evidence="6">
    <location>
        <begin position="358"/>
        <end position="368"/>
    </location>
</feature>
<dbReference type="EMBL" id="JAHHUM010000390">
    <property type="protein sequence ID" value="KAK5620157.1"/>
    <property type="molecule type" value="Genomic_DNA"/>
</dbReference>
<proteinExistence type="predicted"/>
<dbReference type="Pfam" id="PF07645">
    <property type="entry name" value="EGF_CA"/>
    <property type="match status" value="1"/>
</dbReference>
<evidence type="ECO:0000256" key="6">
    <source>
        <dbReference type="PROSITE-ProRule" id="PRU00076"/>
    </source>
</evidence>
<feature type="disulfide bond" evidence="6">
    <location>
        <begin position="486"/>
        <end position="496"/>
    </location>
</feature>
<dbReference type="PANTHER" id="PTHR14949">
    <property type="entry name" value="EGF-LIKE-DOMAIN, MULTIPLE 7, 8"/>
    <property type="match status" value="1"/>
</dbReference>
<dbReference type="InterPro" id="IPR013032">
    <property type="entry name" value="EGF-like_CS"/>
</dbReference>